<evidence type="ECO:0000313" key="1">
    <source>
        <dbReference type="Proteomes" id="UP000046392"/>
    </source>
</evidence>
<sequence>MNEIIRICKEDEKSFELIGKIYTILNCKPPLRSLVLKVLVNLCRNEALPIMELDKKIKPLIDSMGDDDLSEYCRLLSV</sequence>
<proteinExistence type="predicted"/>
<reference evidence="2" key="1">
    <citation type="submission" date="2017-02" db="UniProtKB">
        <authorList>
            <consortium name="WormBaseParasite"/>
        </authorList>
    </citation>
    <scope>IDENTIFICATION</scope>
</reference>
<accession>A0A0N5CA41</accession>
<evidence type="ECO:0000313" key="2">
    <source>
        <dbReference type="WBParaSite" id="SPAL_0001476700.1"/>
    </source>
</evidence>
<dbReference type="STRING" id="174720.A0A0N5CA41"/>
<keyword evidence="1" id="KW-1185">Reference proteome</keyword>
<protein>
    <submittedName>
        <fullName evidence="2">Adaptin_N domain-containing protein</fullName>
    </submittedName>
</protein>
<organism evidence="1 2">
    <name type="scientific">Strongyloides papillosus</name>
    <name type="common">Intestinal threadworm</name>
    <dbReference type="NCBI Taxonomy" id="174720"/>
    <lineage>
        <taxon>Eukaryota</taxon>
        <taxon>Metazoa</taxon>
        <taxon>Ecdysozoa</taxon>
        <taxon>Nematoda</taxon>
        <taxon>Chromadorea</taxon>
        <taxon>Rhabditida</taxon>
        <taxon>Tylenchina</taxon>
        <taxon>Panagrolaimomorpha</taxon>
        <taxon>Strongyloidoidea</taxon>
        <taxon>Strongyloididae</taxon>
        <taxon>Strongyloides</taxon>
    </lineage>
</organism>
<dbReference type="AlphaFoldDB" id="A0A0N5CA41"/>
<dbReference type="Proteomes" id="UP000046392">
    <property type="component" value="Unplaced"/>
</dbReference>
<dbReference type="WBParaSite" id="SPAL_0001476700.1">
    <property type="protein sequence ID" value="SPAL_0001476700.1"/>
    <property type="gene ID" value="SPAL_0001476700"/>
</dbReference>
<name>A0A0N5CA41_STREA</name>